<feature type="compositionally biased region" description="Low complexity" evidence="1">
    <location>
        <begin position="210"/>
        <end position="222"/>
    </location>
</feature>
<keyword evidence="3" id="KW-1185">Reference proteome</keyword>
<accession>A0AAV9K2H1</accession>
<dbReference type="AlphaFoldDB" id="A0AAV9K2H1"/>
<proteinExistence type="predicted"/>
<feature type="compositionally biased region" description="Polar residues" evidence="1">
    <location>
        <begin position="229"/>
        <end position="242"/>
    </location>
</feature>
<evidence type="ECO:0000256" key="1">
    <source>
        <dbReference type="SAM" id="MobiDB-lite"/>
    </source>
</evidence>
<feature type="compositionally biased region" description="Polar residues" evidence="1">
    <location>
        <begin position="153"/>
        <end position="185"/>
    </location>
</feature>
<feature type="region of interest" description="Disordered" evidence="1">
    <location>
        <begin position="111"/>
        <end position="254"/>
    </location>
</feature>
<reference evidence="2 3" key="1">
    <citation type="submission" date="2023-10" db="EMBL/GenBank/DDBJ databases">
        <title>Genome-Wide Identification Analysis in wild type Solanum Pinnatisectum Reveals Some Genes Defensing Phytophthora Infestans.</title>
        <authorList>
            <person name="Sun C."/>
        </authorList>
    </citation>
    <scope>NUCLEOTIDE SEQUENCE [LARGE SCALE GENOMIC DNA]</scope>
    <source>
        <strain evidence="2">LQN</strain>
        <tissue evidence="2">Leaf</tissue>
    </source>
</reference>
<dbReference type="EMBL" id="JAWPEI010000017">
    <property type="protein sequence ID" value="KAK4707373.1"/>
    <property type="molecule type" value="Genomic_DNA"/>
</dbReference>
<dbReference type="Proteomes" id="UP001311915">
    <property type="component" value="Unassembled WGS sequence"/>
</dbReference>
<organism evidence="2 3">
    <name type="scientific">Solanum pinnatisectum</name>
    <name type="common">tansyleaf nightshade</name>
    <dbReference type="NCBI Taxonomy" id="50273"/>
    <lineage>
        <taxon>Eukaryota</taxon>
        <taxon>Viridiplantae</taxon>
        <taxon>Streptophyta</taxon>
        <taxon>Embryophyta</taxon>
        <taxon>Tracheophyta</taxon>
        <taxon>Spermatophyta</taxon>
        <taxon>Magnoliopsida</taxon>
        <taxon>eudicotyledons</taxon>
        <taxon>Gunneridae</taxon>
        <taxon>Pentapetalae</taxon>
        <taxon>asterids</taxon>
        <taxon>lamiids</taxon>
        <taxon>Solanales</taxon>
        <taxon>Solanaceae</taxon>
        <taxon>Solanoideae</taxon>
        <taxon>Solaneae</taxon>
        <taxon>Solanum</taxon>
    </lineage>
</organism>
<feature type="compositionally biased region" description="Low complexity" evidence="1">
    <location>
        <begin position="243"/>
        <end position="254"/>
    </location>
</feature>
<protein>
    <submittedName>
        <fullName evidence="2">Uncharacterized protein</fullName>
    </submittedName>
</protein>
<feature type="compositionally biased region" description="Polar residues" evidence="1">
    <location>
        <begin position="120"/>
        <end position="130"/>
    </location>
</feature>
<evidence type="ECO:0000313" key="2">
    <source>
        <dbReference type="EMBL" id="KAK4707373.1"/>
    </source>
</evidence>
<name>A0AAV9K2H1_9SOLN</name>
<feature type="compositionally biased region" description="Basic and acidic residues" evidence="1">
    <location>
        <begin position="187"/>
        <end position="198"/>
    </location>
</feature>
<evidence type="ECO:0000313" key="3">
    <source>
        <dbReference type="Proteomes" id="UP001311915"/>
    </source>
</evidence>
<gene>
    <name evidence="2" type="ORF">R3W88_033062</name>
</gene>
<feature type="compositionally biased region" description="Basic and acidic residues" evidence="1">
    <location>
        <begin position="56"/>
        <end position="68"/>
    </location>
</feature>
<sequence length="254" mass="29370">MNLNTKTSRDVPNIDRIASFPAASAGHSSHIDVVHPAETTTRHEEAKLIEKSIWKEQHAKDQHTKNRTLENLSEETESSNLSFGIKNNSMNITPTHISCVMQDTNQDKDMEKFGHDQQQRSEQTWQNQQAKGKELQTGHHKHKEGQKEKVKDTNQQGETSKLQQDSNRVQKDYQNNLPRISNNFTRYDPKLLRNKKGENCVQDNGKSEINNSSQAQQQMSSRRQYRQNEIQGQFQENNQLTGQQQNSKLQQHNQ</sequence>
<comment type="caution">
    <text evidence="2">The sequence shown here is derived from an EMBL/GenBank/DDBJ whole genome shotgun (WGS) entry which is preliminary data.</text>
</comment>
<feature type="region of interest" description="Disordered" evidence="1">
    <location>
        <begin position="56"/>
        <end position="87"/>
    </location>
</feature>